<sequence length="453" mass="49592">MEDHAKNQYLAGICVNIISISYGAFNGWPSASFVELQSSNSPLASGPITNIEAGWIVSMLSVGGSLGTILFSWAADKIGRKRCLILIALPALLGWWIIPLSKNPLHLAASRFLGGFSGGGSFAVIPVYTTEISEDRVRGKLGTFLVLSCNIGILFAFILGNYFSYDIAAWILSALPLTFLITFIFLPESPQFFINKNNIKEAEKSLCYFRNCKFSGKEIPQTVKIDLEKLMEGNTLTNPNSIDVSIGLKDFVEPKARKAFIIGIALMAINQFCGCFAMLNYTATIFKESGSNLTPNMSAIIVGVIQLLGSYMSTILVERAGRKVLLTISSIGTGIGLLCLGTFMYLSKLGFDIKTFSWIPVASFSFTIFIACWGVLTLPFVVVSEIMPPKIRNAGSMICMLTLWLFSFFLLKYLTVLSELFGMYGIMFVFASCCFVGAIFIVLFVPETKGKSI</sequence>
<feature type="transmembrane region" description="Helical" evidence="8">
    <location>
        <begin position="324"/>
        <end position="346"/>
    </location>
</feature>
<evidence type="ECO:0000259" key="9">
    <source>
        <dbReference type="PROSITE" id="PS50850"/>
    </source>
</evidence>
<dbReference type="OMA" id="EGTTIPW"/>
<dbReference type="InterPro" id="IPR005828">
    <property type="entry name" value="MFS_sugar_transport-like"/>
</dbReference>
<feature type="transmembrane region" description="Helical" evidence="8">
    <location>
        <begin position="421"/>
        <end position="445"/>
    </location>
</feature>
<dbReference type="AlphaFoldDB" id="A0A0L0C7N8"/>
<feature type="transmembrane region" description="Helical" evidence="8">
    <location>
        <begin position="83"/>
        <end position="100"/>
    </location>
</feature>
<keyword evidence="4" id="KW-0762">Sugar transport</keyword>
<protein>
    <recommendedName>
        <fullName evidence="9">Major facilitator superfamily (MFS) profile domain-containing protein</fullName>
    </recommendedName>
</protein>
<dbReference type="FunFam" id="1.20.1250.20:FF:000218">
    <property type="entry name" value="facilitated trehalose transporter Tret1"/>
    <property type="match status" value="1"/>
</dbReference>
<feature type="transmembrane region" description="Helical" evidence="8">
    <location>
        <begin position="358"/>
        <end position="382"/>
    </location>
</feature>
<accession>A0A0L0C7N8</accession>
<feature type="transmembrane region" description="Helical" evidence="8">
    <location>
        <begin position="112"/>
        <end position="129"/>
    </location>
</feature>
<name>A0A0L0C7N8_LUCCU</name>
<dbReference type="InterPro" id="IPR044775">
    <property type="entry name" value="MFS_ERD6/Tret1-like"/>
</dbReference>
<dbReference type="InterPro" id="IPR050549">
    <property type="entry name" value="MFS_Trehalose_Transporter"/>
</dbReference>
<evidence type="ECO:0000256" key="4">
    <source>
        <dbReference type="ARBA" id="ARBA00022597"/>
    </source>
</evidence>
<dbReference type="SUPFAM" id="SSF103473">
    <property type="entry name" value="MFS general substrate transporter"/>
    <property type="match status" value="1"/>
</dbReference>
<keyword evidence="2" id="KW-0813">Transport</keyword>
<feature type="transmembrane region" description="Helical" evidence="8">
    <location>
        <begin position="259"/>
        <end position="279"/>
    </location>
</feature>
<feature type="transmembrane region" description="Helical" evidence="8">
    <location>
        <begin position="141"/>
        <end position="161"/>
    </location>
</feature>
<evidence type="ECO:0000256" key="1">
    <source>
        <dbReference type="ARBA" id="ARBA00004651"/>
    </source>
</evidence>
<feature type="transmembrane region" description="Helical" evidence="8">
    <location>
        <begin position="9"/>
        <end position="28"/>
    </location>
</feature>
<dbReference type="Proteomes" id="UP000037069">
    <property type="component" value="Unassembled WGS sequence"/>
</dbReference>
<dbReference type="InterPro" id="IPR005829">
    <property type="entry name" value="Sugar_transporter_CS"/>
</dbReference>
<feature type="domain" description="Major facilitator superfamily (MFS) profile" evidence="9">
    <location>
        <begin position="1"/>
        <end position="449"/>
    </location>
</feature>
<evidence type="ECO:0000256" key="3">
    <source>
        <dbReference type="ARBA" id="ARBA00022475"/>
    </source>
</evidence>
<feature type="transmembrane region" description="Helical" evidence="8">
    <location>
        <begin position="167"/>
        <end position="186"/>
    </location>
</feature>
<comment type="caution">
    <text evidence="10">The sequence shown here is derived from an EMBL/GenBank/DDBJ whole genome shotgun (WGS) entry which is preliminary data.</text>
</comment>
<evidence type="ECO:0000256" key="7">
    <source>
        <dbReference type="ARBA" id="ARBA00023136"/>
    </source>
</evidence>
<proteinExistence type="predicted"/>
<feature type="transmembrane region" description="Helical" evidence="8">
    <location>
        <begin position="299"/>
        <end position="317"/>
    </location>
</feature>
<dbReference type="InterPro" id="IPR036259">
    <property type="entry name" value="MFS_trans_sf"/>
</dbReference>
<dbReference type="Gene3D" id="1.20.1250.20">
    <property type="entry name" value="MFS general substrate transporter like domains"/>
    <property type="match status" value="1"/>
</dbReference>
<dbReference type="CDD" id="cd17358">
    <property type="entry name" value="MFS_GLUT6_8_Class3_like"/>
    <property type="match status" value="1"/>
</dbReference>
<evidence type="ECO:0000256" key="2">
    <source>
        <dbReference type="ARBA" id="ARBA00022448"/>
    </source>
</evidence>
<evidence type="ECO:0000256" key="6">
    <source>
        <dbReference type="ARBA" id="ARBA00022989"/>
    </source>
</evidence>
<dbReference type="PANTHER" id="PTHR48021">
    <property type="match status" value="1"/>
</dbReference>
<keyword evidence="7 8" id="KW-0472">Membrane</keyword>
<feature type="transmembrane region" description="Helical" evidence="8">
    <location>
        <begin position="394"/>
        <end position="415"/>
    </location>
</feature>
<evidence type="ECO:0000256" key="8">
    <source>
        <dbReference type="SAM" id="Phobius"/>
    </source>
</evidence>
<dbReference type="PROSITE" id="PS50850">
    <property type="entry name" value="MFS"/>
    <property type="match status" value="1"/>
</dbReference>
<feature type="transmembrane region" description="Helical" evidence="8">
    <location>
        <begin position="48"/>
        <end position="71"/>
    </location>
</feature>
<keyword evidence="11" id="KW-1185">Reference proteome</keyword>
<evidence type="ECO:0000256" key="5">
    <source>
        <dbReference type="ARBA" id="ARBA00022692"/>
    </source>
</evidence>
<keyword evidence="6 8" id="KW-1133">Transmembrane helix</keyword>
<evidence type="ECO:0000313" key="10">
    <source>
        <dbReference type="EMBL" id="KNC28295.1"/>
    </source>
</evidence>
<dbReference type="OrthoDB" id="6612291at2759"/>
<dbReference type="GO" id="GO:0051119">
    <property type="term" value="F:sugar transmembrane transporter activity"/>
    <property type="evidence" value="ECO:0007669"/>
    <property type="project" value="InterPro"/>
</dbReference>
<gene>
    <name evidence="10" type="ORF">FF38_13988</name>
</gene>
<dbReference type="InterPro" id="IPR020846">
    <property type="entry name" value="MFS_dom"/>
</dbReference>
<dbReference type="STRING" id="7375.A0A0L0C7N8"/>
<keyword evidence="5 8" id="KW-0812">Transmembrane</keyword>
<dbReference type="PROSITE" id="PS00217">
    <property type="entry name" value="SUGAR_TRANSPORT_2"/>
    <property type="match status" value="1"/>
</dbReference>
<dbReference type="GO" id="GO:0005886">
    <property type="term" value="C:plasma membrane"/>
    <property type="evidence" value="ECO:0007669"/>
    <property type="project" value="UniProtKB-SubCell"/>
</dbReference>
<organism evidence="10 11">
    <name type="scientific">Lucilia cuprina</name>
    <name type="common">Green bottle fly</name>
    <name type="synonym">Australian sheep blowfly</name>
    <dbReference type="NCBI Taxonomy" id="7375"/>
    <lineage>
        <taxon>Eukaryota</taxon>
        <taxon>Metazoa</taxon>
        <taxon>Ecdysozoa</taxon>
        <taxon>Arthropoda</taxon>
        <taxon>Hexapoda</taxon>
        <taxon>Insecta</taxon>
        <taxon>Pterygota</taxon>
        <taxon>Neoptera</taxon>
        <taxon>Endopterygota</taxon>
        <taxon>Diptera</taxon>
        <taxon>Brachycera</taxon>
        <taxon>Muscomorpha</taxon>
        <taxon>Oestroidea</taxon>
        <taxon>Calliphoridae</taxon>
        <taxon>Luciliinae</taxon>
        <taxon>Lucilia</taxon>
    </lineage>
</organism>
<dbReference type="EMBL" id="JRES01000799">
    <property type="protein sequence ID" value="KNC28295.1"/>
    <property type="molecule type" value="Genomic_DNA"/>
</dbReference>
<dbReference type="Pfam" id="PF00083">
    <property type="entry name" value="Sugar_tr"/>
    <property type="match status" value="1"/>
</dbReference>
<reference evidence="10" key="1">
    <citation type="journal article" date="2015" name="Nat. Commun.">
        <title>Lucilia cuprina genome unlocks parasitic fly biology to underpin future interventions.</title>
        <authorList>
            <person name="Anstead C.A."/>
            <person name="Korhonen P.K."/>
            <person name="Young N.D."/>
            <person name="Hall R.S."/>
            <person name="Jex A.R."/>
            <person name="Murali S.C."/>
            <person name="Hughes D.S."/>
            <person name="Lee S.F."/>
            <person name="Perry T."/>
            <person name="Stroehlein A.J."/>
            <person name="Ansell B.R."/>
            <person name="Breugelmans B."/>
            <person name="Hofmann A."/>
            <person name="Qu J."/>
            <person name="Dugan S."/>
            <person name="Lee S.L."/>
            <person name="Chao H."/>
            <person name="Dinh H."/>
            <person name="Han Y."/>
            <person name="Doddapaneni H.V."/>
            <person name="Worley K.C."/>
            <person name="Muzny D.M."/>
            <person name="Ioannidis P."/>
            <person name="Waterhouse R.M."/>
            <person name="Zdobnov E.M."/>
            <person name="James P.J."/>
            <person name="Bagnall N.H."/>
            <person name="Kotze A.C."/>
            <person name="Gibbs R.A."/>
            <person name="Richards S."/>
            <person name="Batterham P."/>
            <person name="Gasser R.B."/>
        </authorList>
    </citation>
    <scope>NUCLEOTIDE SEQUENCE [LARGE SCALE GENOMIC DNA]</scope>
    <source>
        <strain evidence="10">LS</strain>
        <tissue evidence="10">Full body</tissue>
    </source>
</reference>
<evidence type="ECO:0000313" key="11">
    <source>
        <dbReference type="Proteomes" id="UP000037069"/>
    </source>
</evidence>
<comment type="subcellular location">
    <subcellularLocation>
        <location evidence="1">Cell membrane</location>
        <topology evidence="1">Multi-pass membrane protein</topology>
    </subcellularLocation>
</comment>
<keyword evidence="3" id="KW-1003">Cell membrane</keyword>
<dbReference type="PANTHER" id="PTHR48021:SF33">
    <property type="entry name" value="AT22075P-RELATED"/>
    <property type="match status" value="1"/>
</dbReference>